<accession>A0AAN4UT33</accession>
<dbReference type="AlphaFoldDB" id="A0AAN4UT33"/>
<reference evidence="1" key="1">
    <citation type="journal article" date="2014" name="Int. J. Syst. Evol. Microbiol.">
        <title>Complete genome sequence of Corynebacterium casei LMG S-19264T (=DSM 44701T), isolated from a smear-ripened cheese.</title>
        <authorList>
            <consortium name="US DOE Joint Genome Institute (JGI-PGF)"/>
            <person name="Walter F."/>
            <person name="Albersmeier A."/>
            <person name="Kalinowski J."/>
            <person name="Ruckert C."/>
        </authorList>
    </citation>
    <scope>NUCLEOTIDE SEQUENCE</scope>
    <source>
        <strain evidence="1">CGMCC 1.10859</strain>
    </source>
</reference>
<protein>
    <submittedName>
        <fullName evidence="1">Uncharacterized protein</fullName>
    </submittedName>
</protein>
<evidence type="ECO:0000313" key="1">
    <source>
        <dbReference type="EMBL" id="GHE03671.1"/>
    </source>
</evidence>
<organism evidence="1 2">
    <name type="scientific">Allgaiera indica</name>
    <dbReference type="NCBI Taxonomy" id="765699"/>
    <lineage>
        <taxon>Bacteria</taxon>
        <taxon>Pseudomonadati</taxon>
        <taxon>Pseudomonadota</taxon>
        <taxon>Alphaproteobacteria</taxon>
        <taxon>Rhodobacterales</taxon>
        <taxon>Paracoccaceae</taxon>
        <taxon>Allgaiera</taxon>
    </lineage>
</organism>
<proteinExistence type="predicted"/>
<sequence length="133" mass="14285">MVNAQHLGRARYGADPRDLKSGADFIPILERHMCIHEQVWLDHANAEGKGKPRWGVCWSIVSRDDATGRAGISAAGALPPAPPAYLSNNESQEAALRSIWWRYPAAAPLGCRRGRGPHPDRASGLLDLAAAGA</sequence>
<comment type="caution">
    <text evidence="1">The sequence shown here is derived from an EMBL/GenBank/DDBJ whole genome shotgun (WGS) entry which is preliminary data.</text>
</comment>
<reference evidence="1" key="2">
    <citation type="submission" date="2023-06" db="EMBL/GenBank/DDBJ databases">
        <authorList>
            <person name="Sun Q."/>
            <person name="Zhou Y."/>
        </authorList>
    </citation>
    <scope>NUCLEOTIDE SEQUENCE</scope>
    <source>
        <strain evidence="1">CGMCC 1.10859</strain>
    </source>
</reference>
<name>A0AAN4UT33_9RHOB</name>
<dbReference type="EMBL" id="BNAB01000013">
    <property type="protein sequence ID" value="GHE03671.1"/>
    <property type="molecule type" value="Genomic_DNA"/>
</dbReference>
<dbReference type="Proteomes" id="UP000634647">
    <property type="component" value="Unassembled WGS sequence"/>
</dbReference>
<evidence type="ECO:0000313" key="2">
    <source>
        <dbReference type="Proteomes" id="UP000634647"/>
    </source>
</evidence>
<gene>
    <name evidence="1" type="ORF">GCM10008024_27960</name>
</gene>